<dbReference type="AlphaFoldDB" id="A0A4R5NP54"/>
<organism evidence="2 3">
    <name type="scientific">Secundilactobacillus malefermentans</name>
    <dbReference type="NCBI Taxonomy" id="176292"/>
    <lineage>
        <taxon>Bacteria</taxon>
        <taxon>Bacillati</taxon>
        <taxon>Bacillota</taxon>
        <taxon>Bacilli</taxon>
        <taxon>Lactobacillales</taxon>
        <taxon>Lactobacillaceae</taxon>
        <taxon>Secundilactobacillus</taxon>
    </lineage>
</organism>
<protein>
    <submittedName>
        <fullName evidence="2">Uncharacterized protein</fullName>
    </submittedName>
</protein>
<dbReference type="Proteomes" id="UP000294854">
    <property type="component" value="Unassembled WGS sequence"/>
</dbReference>
<keyword evidence="1" id="KW-0732">Signal</keyword>
<name>A0A4R5NP54_9LACO</name>
<keyword evidence="3" id="KW-1185">Reference proteome</keyword>
<reference evidence="2 3" key="1">
    <citation type="journal article" date="2019" name="Appl. Microbiol. Biotechnol.">
        <title>Uncovering carbohydrate metabolism through a genotype-phenotype association study of 56 lactic acid bacteria genomes.</title>
        <authorList>
            <person name="Buron-Moles G."/>
            <person name="Chailyan A."/>
            <person name="Dolejs I."/>
            <person name="Forster J."/>
            <person name="Miks M.H."/>
        </authorList>
    </citation>
    <scope>NUCLEOTIDE SEQUENCE [LARGE SCALE GENOMIC DNA]</scope>
    <source>
        <strain evidence="2 3">ATCC 49373</strain>
    </source>
</reference>
<gene>
    <name evidence="2" type="ORF">C5L31_000106</name>
</gene>
<evidence type="ECO:0000313" key="2">
    <source>
        <dbReference type="EMBL" id="TDG78355.1"/>
    </source>
</evidence>
<dbReference type="RefSeq" id="WP_010619061.1">
    <property type="nucleotide sequence ID" value="NZ_PUFO01000043.1"/>
</dbReference>
<accession>A0A4R5NP54</accession>
<proteinExistence type="predicted"/>
<feature type="signal peptide" evidence="1">
    <location>
        <begin position="1"/>
        <end position="18"/>
    </location>
</feature>
<dbReference type="OrthoDB" id="2300155at2"/>
<evidence type="ECO:0000313" key="3">
    <source>
        <dbReference type="Proteomes" id="UP000294854"/>
    </source>
</evidence>
<dbReference type="EMBL" id="PUFO01000043">
    <property type="protein sequence ID" value="TDG78355.1"/>
    <property type="molecule type" value="Genomic_DNA"/>
</dbReference>
<comment type="caution">
    <text evidence="2">The sequence shown here is derived from an EMBL/GenBank/DDBJ whole genome shotgun (WGS) entry which is preliminary data.</text>
</comment>
<sequence length="281" mass="31043">MKKQINLLLSLATVGIFAVTGLAVSQQNAQAKSATVKIGTHSVPRDYLNTDTYYKTTKKVSVNAHWFASNKEFSTKLTLPKGTVITGKTQMIQVGKKWKSGLLLNQKNNLRYKYIKSGIDKGYSLAQIDTTNKAAFSKVKTPTFVPTYSHGNLTIGGTSAIGSSSSKSVQFTSDGYVEVHTNTNKSYNALAYYRTPSASVKITKTSVKGSYRYIYTKTKIKGLTTKHVKTTGNYRYRLTLKNQHKPVFLAGDPDNDLQAAYYSLYSLGGKTYFTQIAQEAE</sequence>
<dbReference type="STRING" id="1122149.FD44_GL000936"/>
<evidence type="ECO:0000256" key="1">
    <source>
        <dbReference type="SAM" id="SignalP"/>
    </source>
</evidence>
<feature type="chain" id="PRO_5039187298" evidence="1">
    <location>
        <begin position="19"/>
        <end position="281"/>
    </location>
</feature>